<protein>
    <recommendedName>
        <fullName evidence="3">Lipoprotein</fullName>
    </recommendedName>
</protein>
<evidence type="ECO:0000313" key="1">
    <source>
        <dbReference type="EMBL" id="MBO0342128.1"/>
    </source>
</evidence>
<proteinExistence type="predicted"/>
<name>A0ABS3FGD3_9FLAO</name>
<comment type="caution">
    <text evidence="1">The sequence shown here is derived from an EMBL/GenBank/DDBJ whole genome shotgun (WGS) entry which is preliminary data.</text>
</comment>
<reference evidence="1 2" key="1">
    <citation type="submission" date="2021-03" db="EMBL/GenBank/DDBJ databases">
        <title>Muricauda lutimaris sp. nov. and Muricauda ruestringensis sp. nov, two marine members of the Flavobacteriaceae isolated from deep sea sediments of Western Pacific.</title>
        <authorList>
            <person name="Zhao S."/>
            <person name="Liu R."/>
        </authorList>
    </citation>
    <scope>NUCLEOTIDE SEQUENCE [LARGE SCALE GENOMIC DNA]</scope>
    <source>
        <strain evidence="1 2">BC31-3-A3</strain>
    </source>
</reference>
<gene>
    <name evidence="1" type="ORF">J0654_10750</name>
</gene>
<dbReference type="RefSeq" id="WP_207028788.1">
    <property type="nucleotide sequence ID" value="NZ_JAFLNM010000002.1"/>
</dbReference>
<evidence type="ECO:0000313" key="2">
    <source>
        <dbReference type="Proteomes" id="UP000664807"/>
    </source>
</evidence>
<dbReference type="EMBL" id="JAFLNM010000002">
    <property type="protein sequence ID" value="MBO0342128.1"/>
    <property type="molecule type" value="Genomic_DNA"/>
</dbReference>
<sequence>MKKAISFLFIVCLYFSCKTQQNISGKEEYKVLNTVIEGVYTGETINLYRYCVVKNHESVKNNIKYMELHANIDKEWFVSFLPIKEQKSKNDFEKWDSNEINLKDLNTSFDLIDENTINKYKSLLSNSGSNEKEKYDIKISFWVRENAEFNIWYATKPIFNEDKSKAIIFLTFLNQGVTAWLLEKDSSRWVVIEKVGIASI</sequence>
<organism evidence="1 2">
    <name type="scientific">Flagellimonas profundi</name>
    <dbReference type="NCBI Taxonomy" id="2915620"/>
    <lineage>
        <taxon>Bacteria</taxon>
        <taxon>Pseudomonadati</taxon>
        <taxon>Bacteroidota</taxon>
        <taxon>Flavobacteriia</taxon>
        <taxon>Flavobacteriales</taxon>
        <taxon>Flavobacteriaceae</taxon>
        <taxon>Flagellimonas</taxon>
    </lineage>
</organism>
<accession>A0ABS3FGD3</accession>
<evidence type="ECO:0008006" key="3">
    <source>
        <dbReference type="Google" id="ProtNLM"/>
    </source>
</evidence>
<dbReference type="Proteomes" id="UP000664807">
    <property type="component" value="Unassembled WGS sequence"/>
</dbReference>
<keyword evidence="2" id="KW-1185">Reference proteome</keyword>